<feature type="region of interest" description="Disordered" evidence="1">
    <location>
        <begin position="414"/>
        <end position="445"/>
    </location>
</feature>
<dbReference type="EMBL" id="MZNU01000236">
    <property type="protein sequence ID" value="OWP02332.1"/>
    <property type="molecule type" value="Genomic_DNA"/>
</dbReference>
<feature type="compositionally biased region" description="Polar residues" evidence="1">
    <location>
        <begin position="685"/>
        <end position="704"/>
    </location>
</feature>
<dbReference type="STRING" id="503106.A0A218Z3J7"/>
<dbReference type="InParanoid" id="A0A218Z3J7"/>
<dbReference type="Proteomes" id="UP000242519">
    <property type="component" value="Unassembled WGS sequence"/>
</dbReference>
<comment type="caution">
    <text evidence="2">The sequence shown here is derived from an EMBL/GenBank/DDBJ whole genome shotgun (WGS) entry which is preliminary data.</text>
</comment>
<evidence type="ECO:0000256" key="1">
    <source>
        <dbReference type="SAM" id="MobiDB-lite"/>
    </source>
</evidence>
<name>A0A218Z3J7_9HELO</name>
<dbReference type="OrthoDB" id="4757558at2759"/>
<feature type="compositionally biased region" description="Polar residues" evidence="1">
    <location>
        <begin position="498"/>
        <end position="514"/>
    </location>
</feature>
<feature type="compositionally biased region" description="Low complexity" evidence="1">
    <location>
        <begin position="815"/>
        <end position="825"/>
    </location>
</feature>
<feature type="region of interest" description="Disordered" evidence="1">
    <location>
        <begin position="985"/>
        <end position="1034"/>
    </location>
</feature>
<accession>A0A218Z3J7</accession>
<organism evidence="2 3">
    <name type="scientific">Diplocarpon coronariae</name>
    <dbReference type="NCBI Taxonomy" id="2795749"/>
    <lineage>
        <taxon>Eukaryota</taxon>
        <taxon>Fungi</taxon>
        <taxon>Dikarya</taxon>
        <taxon>Ascomycota</taxon>
        <taxon>Pezizomycotina</taxon>
        <taxon>Leotiomycetes</taxon>
        <taxon>Helotiales</taxon>
        <taxon>Drepanopezizaceae</taxon>
        <taxon>Diplocarpon</taxon>
    </lineage>
</organism>
<feature type="compositionally biased region" description="Basic and acidic residues" evidence="1">
    <location>
        <begin position="958"/>
        <end position="970"/>
    </location>
</feature>
<feature type="region of interest" description="Disordered" evidence="1">
    <location>
        <begin position="641"/>
        <end position="742"/>
    </location>
</feature>
<feature type="compositionally biased region" description="Polar residues" evidence="1">
    <location>
        <begin position="644"/>
        <end position="668"/>
    </location>
</feature>
<gene>
    <name evidence="2" type="ORF">B2J93_3120</name>
</gene>
<evidence type="ECO:0000313" key="2">
    <source>
        <dbReference type="EMBL" id="OWP02332.1"/>
    </source>
</evidence>
<feature type="compositionally biased region" description="Polar residues" evidence="1">
    <location>
        <begin position="944"/>
        <end position="957"/>
    </location>
</feature>
<evidence type="ECO:0000313" key="3">
    <source>
        <dbReference type="Proteomes" id="UP000242519"/>
    </source>
</evidence>
<protein>
    <submittedName>
        <fullName evidence="2">Uncharacterized protein</fullName>
    </submittedName>
</protein>
<feature type="region of interest" description="Disordered" evidence="1">
    <location>
        <begin position="463"/>
        <end position="514"/>
    </location>
</feature>
<feature type="compositionally biased region" description="Low complexity" evidence="1">
    <location>
        <begin position="916"/>
        <end position="929"/>
    </location>
</feature>
<feature type="region of interest" description="Disordered" evidence="1">
    <location>
        <begin position="902"/>
        <end position="970"/>
    </location>
</feature>
<feature type="compositionally biased region" description="Polar residues" evidence="1">
    <location>
        <begin position="1000"/>
        <end position="1030"/>
    </location>
</feature>
<sequence>MATLFFDFIMAVAKRPSLLQSLLTPSDDDELPSPFFSFPSSPFPPLYEGMSLPGGFVLPTYDSSSGLPVPGIRCTSVEDKVPALSGNYYHGVSQVVDDLNRRLYLTPNSHSAQDPLVRQFLINEAKRLGYQIKSLDLNNWPPTTDPLNLKFLHQNSDTFTSLLVDEKLFSAWGANHMQTMASSTTEDVAVVCYQVGFHTGIFARAERLGLQNVELCPYLLNGDADDFRKFASEVEYIKTLAVVELQHQLTPSNKSGTLEFDALASAFFAGEEIPNDLSELPSPPVGSYLNFIKEYGIGDWASVLKSDPLQDKSLVGFLRDVMASNHLEDWVEEGALPLFPQLALKRHVIYDNVVTFLNQKEQIIPEVKTPQPAAEIIKRQDERRSKWYAKFQGDNLEKYLVSVALQMSHHKKTKAAAIIDDPDATDSERKLGEASGSNSLPKDTTFEVLGPSTTGLQLTSMGAAIPDFLPPPPAVGKKAKKNKKGKEKKKAKKLAEITTASSSKTVSAGAANTSSGDKISYQKLVDGKANPPAACIATEEITTVTCDTLAADSPTEIVAVKSDDRTVHTLTEATATVKSKRIENHTAMFPSPLPVLSVELPLNSTTVDPALVETAPSLEVFGSSASAEPWMTVSYKAAQKSEKGSSSSKAIMQGNSSSLQTRFTTTPRYSDRRKGQGAFKPKASPNKNASQFASVRNNDATSIARSRPGRLNDLEEFPAMPSSSSSMPSSSCSKTQPKSLVAEPKPAVVRLVSKAADPVQQVIPALPEAPSYGPQSHLNDYRRGEDESTASDSSSSHESDITVVPSKKPETQARSVVASNPSSSHSEARDSHTTRSSTDTQLSAIIPSLSLIGLSSHAETEASEVTVEESFPGPQTIKELKDFDNLSWADLESLTKLRSRGTRSVMGDLNSEKRLGSTSGPPSTGGDDPFASDEERPGSRDINRLNSTASPAFTQSIRKPEQTYDGELRVNEQGRNVIFYRKDAEALAQSSPTPRHKRSVSGSGSGAQNSSYDAFSGQSSLDPADTQQVDSGHGMSGYLPAPVYPIQQIEGYIEQFGTRIFGVQPASYHPSVQASSSFSDLHTGLFYQPIQQYQHSEGPHFGMTPLSSGYQRSYGTAPGSGGDIAHHGDATLSRIPGQSTSNQFLDRDPTFLCQFCRQNHFPTASQPCYLCPLCGITPQHGSVARQYCSAACLLADAYDHASSCNNTPAWTTNSNTEALGPEFMWEGFPIRSLMPWPESGEKFRQRMFSMFAKYGRIPDIHAAHIKKNPGISWGVLLPAHDHTRSGDYHIFQSNPSINFQCHTRANIICTLTFPVENGAKMAVTRAMNVLLLADHFEVKRFLFRFLRFHLLDASFFATCNATQPQHVVVAEFLDQFTKEFGTLPPSSPALNVTRSVRSVRQALDLMDNQCVLLNYWSQRVNEPPRFFA</sequence>
<feature type="compositionally biased region" description="Basic residues" evidence="1">
    <location>
        <begin position="477"/>
        <end position="492"/>
    </location>
</feature>
<reference evidence="2 3" key="1">
    <citation type="submission" date="2017-04" db="EMBL/GenBank/DDBJ databases">
        <title>Draft genome sequence of Marssonina coronaria NL1: causal agent of apple blotch.</title>
        <authorList>
            <person name="Cheng Q."/>
        </authorList>
    </citation>
    <scope>NUCLEOTIDE SEQUENCE [LARGE SCALE GENOMIC DNA]</scope>
    <source>
        <strain evidence="2 3">NL1</strain>
    </source>
</reference>
<feature type="compositionally biased region" description="Low complexity" evidence="1">
    <location>
        <begin position="720"/>
        <end position="733"/>
    </location>
</feature>
<keyword evidence="3" id="KW-1185">Reference proteome</keyword>
<feature type="compositionally biased region" description="Basic and acidic residues" evidence="1">
    <location>
        <begin position="933"/>
        <end position="943"/>
    </location>
</feature>
<feature type="region of interest" description="Disordered" evidence="1">
    <location>
        <begin position="763"/>
        <end position="842"/>
    </location>
</feature>
<proteinExistence type="predicted"/>